<evidence type="ECO:0000256" key="2">
    <source>
        <dbReference type="ARBA" id="ARBA00022723"/>
    </source>
</evidence>
<organism evidence="3 4">
    <name type="scientific">Pseudomonas flavocrustae</name>
    <dbReference type="NCBI Taxonomy" id="2991719"/>
    <lineage>
        <taxon>Bacteria</taxon>
        <taxon>Pseudomonadati</taxon>
        <taxon>Pseudomonadota</taxon>
        <taxon>Gammaproteobacteria</taxon>
        <taxon>Pseudomonadales</taxon>
        <taxon>Pseudomonadaceae</taxon>
        <taxon>Pseudomonas</taxon>
    </lineage>
</organism>
<dbReference type="InterPro" id="IPR034660">
    <property type="entry name" value="DinB/YfiT-like"/>
</dbReference>
<dbReference type="InterPro" id="IPR007837">
    <property type="entry name" value="DinB"/>
</dbReference>
<comment type="similarity">
    <text evidence="1">Belongs to the DinB family.</text>
</comment>
<name>A0ABT6IHA6_9PSED</name>
<dbReference type="Pfam" id="PF05163">
    <property type="entry name" value="DinB"/>
    <property type="match status" value="1"/>
</dbReference>
<proteinExistence type="inferred from homology"/>
<evidence type="ECO:0000256" key="1">
    <source>
        <dbReference type="ARBA" id="ARBA00008635"/>
    </source>
</evidence>
<reference evidence="3 4" key="1">
    <citation type="submission" date="2022-10" db="EMBL/GenBank/DDBJ databases">
        <title>A novel Pseudomonas species, isolated from Passiflora incarnata leaves.</title>
        <authorList>
            <person name="Cueva-Yesquen L.G."/>
            <person name="Fantinatti-Garboggini F."/>
        </authorList>
    </citation>
    <scope>NUCLEOTIDE SEQUENCE [LARGE SCALE GENOMIC DNA]</scope>
    <source>
        <strain evidence="3 4">CBMAI 2609</strain>
    </source>
</reference>
<accession>A0ABT6IHA6</accession>
<dbReference type="SUPFAM" id="SSF109854">
    <property type="entry name" value="DinB/YfiT-like putative metalloenzymes"/>
    <property type="match status" value="1"/>
</dbReference>
<keyword evidence="2" id="KW-0479">Metal-binding</keyword>
<keyword evidence="4" id="KW-1185">Reference proteome</keyword>
<dbReference type="RefSeq" id="WP_280308229.1">
    <property type="nucleotide sequence ID" value="NZ_JAPDIQ010000004.1"/>
</dbReference>
<dbReference type="PANTHER" id="PTHR37302">
    <property type="entry name" value="SLR1116 PROTEIN"/>
    <property type="match status" value="1"/>
</dbReference>
<evidence type="ECO:0000313" key="4">
    <source>
        <dbReference type="Proteomes" id="UP001157461"/>
    </source>
</evidence>
<comment type="caution">
    <text evidence="3">The sequence shown here is derived from an EMBL/GenBank/DDBJ whole genome shotgun (WGS) entry which is preliminary data.</text>
</comment>
<evidence type="ECO:0000313" key="3">
    <source>
        <dbReference type="EMBL" id="MDH4763527.1"/>
    </source>
</evidence>
<dbReference type="PROSITE" id="PS51257">
    <property type="entry name" value="PROKAR_LIPOPROTEIN"/>
    <property type="match status" value="1"/>
</dbReference>
<dbReference type="Gene3D" id="1.20.120.450">
    <property type="entry name" value="dinb family like domain"/>
    <property type="match status" value="1"/>
</dbReference>
<gene>
    <name evidence="3" type="ORF">OMP44_11520</name>
</gene>
<dbReference type="Proteomes" id="UP001157461">
    <property type="component" value="Unassembled WGS sequence"/>
</dbReference>
<protein>
    <submittedName>
        <fullName evidence="3">DinB family protein</fullName>
    </submittedName>
</protein>
<dbReference type="EMBL" id="JAPDIQ010000004">
    <property type="protein sequence ID" value="MDH4763527.1"/>
    <property type="molecule type" value="Genomic_DNA"/>
</dbReference>
<sequence>MSARRAEDLPMTTTLLLAQACNNRWSNHLLLAACALLPVAALRAPQPAAFFGSLWALLGHLLDVDRFYLDALHDQPRPYQDTAWPDLATLRAAQSASDLRLIALCRNLGPQQLTPLITLPRASGPVREQRLRTLQHLFVHQLHHRGQAHALLLASGVAPPQLDEFFLAQDEPLRRAELAALGIDEGELWGTAP</sequence>
<dbReference type="PANTHER" id="PTHR37302:SF3">
    <property type="entry name" value="DAMAGE-INDUCIBLE PROTEIN DINB"/>
    <property type="match status" value="1"/>
</dbReference>